<evidence type="ECO:0000256" key="1">
    <source>
        <dbReference type="SAM" id="Phobius"/>
    </source>
</evidence>
<gene>
    <name evidence="2" type="ORF">TCNE_LOCUS253</name>
</gene>
<keyword evidence="1" id="KW-1133">Transmembrane helix</keyword>
<sequence length="87" mass="10096">MFVCGRLNEGDMVAYYENSDEEMEQIKDSRNRHGKELGFIAVMTLYSFTICYLVFMNIAVFLLKYGCKPFHGVQNRAQRVNESNQAN</sequence>
<keyword evidence="1" id="KW-0812">Transmembrane</keyword>
<keyword evidence="3" id="KW-1185">Reference proteome</keyword>
<name>A0A183TVI3_TOXCA</name>
<organism evidence="3 4">
    <name type="scientific">Toxocara canis</name>
    <name type="common">Canine roundworm</name>
    <dbReference type="NCBI Taxonomy" id="6265"/>
    <lineage>
        <taxon>Eukaryota</taxon>
        <taxon>Metazoa</taxon>
        <taxon>Ecdysozoa</taxon>
        <taxon>Nematoda</taxon>
        <taxon>Chromadorea</taxon>
        <taxon>Rhabditida</taxon>
        <taxon>Spirurina</taxon>
        <taxon>Ascaridomorpha</taxon>
        <taxon>Ascaridoidea</taxon>
        <taxon>Toxocaridae</taxon>
        <taxon>Toxocara</taxon>
    </lineage>
</organism>
<reference evidence="4" key="1">
    <citation type="submission" date="2016-06" db="UniProtKB">
        <authorList>
            <consortium name="WormBaseParasite"/>
        </authorList>
    </citation>
    <scope>IDENTIFICATION</scope>
</reference>
<proteinExistence type="predicted"/>
<feature type="transmembrane region" description="Helical" evidence="1">
    <location>
        <begin position="37"/>
        <end position="63"/>
    </location>
</feature>
<dbReference type="AlphaFoldDB" id="A0A183TVI3"/>
<dbReference type="EMBL" id="UYWY01000098">
    <property type="protein sequence ID" value="VDM23900.1"/>
    <property type="molecule type" value="Genomic_DNA"/>
</dbReference>
<reference evidence="2 3" key="2">
    <citation type="submission" date="2018-11" db="EMBL/GenBank/DDBJ databases">
        <authorList>
            <consortium name="Pathogen Informatics"/>
        </authorList>
    </citation>
    <scope>NUCLEOTIDE SEQUENCE [LARGE SCALE GENOMIC DNA]</scope>
</reference>
<evidence type="ECO:0000313" key="2">
    <source>
        <dbReference type="EMBL" id="VDM23900.1"/>
    </source>
</evidence>
<keyword evidence="1" id="KW-0472">Membrane</keyword>
<evidence type="ECO:0000313" key="3">
    <source>
        <dbReference type="Proteomes" id="UP000050794"/>
    </source>
</evidence>
<protein>
    <submittedName>
        <fullName evidence="2 4">Uncharacterized protein</fullName>
    </submittedName>
</protein>
<accession>A0A183TVI3</accession>
<evidence type="ECO:0000313" key="4">
    <source>
        <dbReference type="WBParaSite" id="TCNE_0000025201-mRNA-1"/>
    </source>
</evidence>
<dbReference type="Proteomes" id="UP000050794">
    <property type="component" value="Unassembled WGS sequence"/>
</dbReference>
<dbReference type="WBParaSite" id="TCNE_0000025201-mRNA-1">
    <property type="protein sequence ID" value="TCNE_0000025201-mRNA-1"/>
    <property type="gene ID" value="TCNE_0000025201"/>
</dbReference>